<evidence type="ECO:0000256" key="5">
    <source>
        <dbReference type="ARBA" id="ARBA00023136"/>
    </source>
</evidence>
<evidence type="ECO:0000256" key="6">
    <source>
        <dbReference type="SAM" id="Phobius"/>
    </source>
</evidence>
<dbReference type="Pfam" id="PF03788">
    <property type="entry name" value="LrgA"/>
    <property type="match status" value="1"/>
</dbReference>
<evidence type="ECO:0000256" key="1">
    <source>
        <dbReference type="ARBA" id="ARBA00004651"/>
    </source>
</evidence>
<keyword evidence="8" id="KW-1185">Reference proteome</keyword>
<feature type="transmembrane region" description="Helical" evidence="6">
    <location>
        <begin position="80"/>
        <end position="101"/>
    </location>
</feature>
<dbReference type="InterPro" id="IPR005538">
    <property type="entry name" value="LrgA/CidA"/>
</dbReference>
<dbReference type="PANTHER" id="PTHR33931:SF2">
    <property type="entry name" value="HOLIN-LIKE PROTEIN CIDA"/>
    <property type="match status" value="1"/>
</dbReference>
<evidence type="ECO:0000313" key="8">
    <source>
        <dbReference type="Proteomes" id="UP001232992"/>
    </source>
</evidence>
<dbReference type="EMBL" id="JAQOSQ010000015">
    <property type="protein sequence ID" value="MDJ1184420.1"/>
    <property type="molecule type" value="Genomic_DNA"/>
</dbReference>
<gene>
    <name evidence="7" type="ORF">PMH09_14635</name>
</gene>
<sequence length="112" mass="12172">MVCQLIGEFAVRTIDIPFPGPVLGMVLLFMFLLIKGSIPAELNKISGVLLNNLSLMFVPAGVGIMVHFELLSSDLWPLSIALVISTGLTIAVTALVMTWIGKKNRTDFVKRS</sequence>
<accession>A0ABT7BZ11</accession>
<keyword evidence="4 6" id="KW-1133">Transmembrane helix</keyword>
<evidence type="ECO:0000256" key="4">
    <source>
        <dbReference type="ARBA" id="ARBA00022989"/>
    </source>
</evidence>
<feature type="transmembrane region" description="Helical" evidence="6">
    <location>
        <begin position="18"/>
        <end position="36"/>
    </location>
</feature>
<keyword evidence="3 6" id="KW-0812">Transmembrane</keyword>
<comment type="subcellular location">
    <subcellularLocation>
        <location evidence="1">Cell membrane</location>
        <topology evidence="1">Multi-pass membrane protein</topology>
    </subcellularLocation>
</comment>
<reference evidence="7 8" key="1">
    <citation type="submission" date="2023-01" db="EMBL/GenBank/DDBJ databases">
        <title>Novel diversity within Roseofilum (Cyanobacteria; Desertifilaceae) from marine benthic mats with descriptions of four novel species.</title>
        <authorList>
            <person name="Wang Y."/>
            <person name="Berthold D.E."/>
            <person name="Hu J."/>
            <person name="Lefler F.W."/>
            <person name="Laughinghouse H.D. IV."/>
        </authorList>
    </citation>
    <scope>NUCLEOTIDE SEQUENCE [LARGE SCALE GENOMIC DNA]</scope>
    <source>
        <strain evidence="7 8">BLCC-M143</strain>
    </source>
</reference>
<evidence type="ECO:0000256" key="2">
    <source>
        <dbReference type="ARBA" id="ARBA00022475"/>
    </source>
</evidence>
<evidence type="ECO:0000256" key="3">
    <source>
        <dbReference type="ARBA" id="ARBA00022692"/>
    </source>
</evidence>
<protein>
    <submittedName>
        <fullName evidence="7">CidA/LrgA family protein</fullName>
    </submittedName>
</protein>
<evidence type="ECO:0000313" key="7">
    <source>
        <dbReference type="EMBL" id="MDJ1184420.1"/>
    </source>
</evidence>
<organism evidence="7 8">
    <name type="scientific">Roseofilum casamattae BLCC-M143</name>
    <dbReference type="NCBI Taxonomy" id="3022442"/>
    <lineage>
        <taxon>Bacteria</taxon>
        <taxon>Bacillati</taxon>
        <taxon>Cyanobacteriota</taxon>
        <taxon>Cyanophyceae</taxon>
        <taxon>Desertifilales</taxon>
        <taxon>Desertifilaceae</taxon>
        <taxon>Roseofilum</taxon>
        <taxon>Roseofilum casamattae</taxon>
    </lineage>
</organism>
<feature type="transmembrane region" description="Helical" evidence="6">
    <location>
        <begin position="48"/>
        <end position="68"/>
    </location>
</feature>
<comment type="caution">
    <text evidence="7">The sequence shown here is derived from an EMBL/GenBank/DDBJ whole genome shotgun (WGS) entry which is preliminary data.</text>
</comment>
<dbReference type="Proteomes" id="UP001232992">
    <property type="component" value="Unassembled WGS sequence"/>
</dbReference>
<dbReference type="PANTHER" id="PTHR33931">
    <property type="entry name" value="HOLIN-LIKE PROTEIN CIDA-RELATED"/>
    <property type="match status" value="1"/>
</dbReference>
<name>A0ABT7BZ11_9CYAN</name>
<proteinExistence type="predicted"/>
<keyword evidence="5 6" id="KW-0472">Membrane</keyword>
<keyword evidence="2" id="KW-1003">Cell membrane</keyword>